<dbReference type="PANTHER" id="PTHR40866:SF1">
    <property type="entry name" value="BED-TYPE DOMAIN-CONTAINING PROTEIN"/>
    <property type="match status" value="1"/>
</dbReference>
<dbReference type="PANTHER" id="PTHR40866">
    <property type="entry name" value="BED-TYPE DOMAIN-CONTAINING PROTEIN"/>
    <property type="match status" value="1"/>
</dbReference>
<reference evidence="1" key="1">
    <citation type="submission" date="2021-01" db="EMBL/GenBank/DDBJ databases">
        <title>Phytophthora aleatoria, a newly-described species from Pinus radiata is distinct from Phytophthora cactorum isolates based on comparative genomics.</title>
        <authorList>
            <person name="Mcdougal R."/>
            <person name="Panda P."/>
            <person name="Williams N."/>
            <person name="Studholme D.J."/>
        </authorList>
    </citation>
    <scope>NUCLEOTIDE SEQUENCE</scope>
    <source>
        <strain evidence="1">NZFS 4037</strain>
    </source>
</reference>
<protein>
    <submittedName>
        <fullName evidence="1">Uncharacterized protein</fullName>
    </submittedName>
</protein>
<gene>
    <name evidence="1" type="ORF">JG688_00016139</name>
</gene>
<evidence type="ECO:0000313" key="2">
    <source>
        <dbReference type="Proteomes" id="UP000709295"/>
    </source>
</evidence>
<feature type="non-terminal residue" evidence="1">
    <location>
        <position position="1"/>
    </location>
</feature>
<dbReference type="EMBL" id="JAENGY010001918">
    <property type="protein sequence ID" value="KAG6946265.1"/>
    <property type="molecule type" value="Genomic_DNA"/>
</dbReference>
<keyword evidence="2" id="KW-1185">Reference proteome</keyword>
<accession>A0A8J5I8W9</accession>
<dbReference type="AlphaFoldDB" id="A0A8J5I8W9"/>
<organism evidence="1 2">
    <name type="scientific">Phytophthora aleatoria</name>
    <dbReference type="NCBI Taxonomy" id="2496075"/>
    <lineage>
        <taxon>Eukaryota</taxon>
        <taxon>Sar</taxon>
        <taxon>Stramenopiles</taxon>
        <taxon>Oomycota</taxon>
        <taxon>Peronosporomycetes</taxon>
        <taxon>Peronosporales</taxon>
        <taxon>Peronosporaceae</taxon>
        <taxon>Phytophthora</taxon>
    </lineage>
</organism>
<name>A0A8J5I8W9_9STRA</name>
<dbReference type="Proteomes" id="UP000709295">
    <property type="component" value="Unassembled WGS sequence"/>
</dbReference>
<evidence type="ECO:0000313" key="1">
    <source>
        <dbReference type="EMBL" id="KAG6946265.1"/>
    </source>
</evidence>
<sequence>FDHTIASYPVTSKYLSARASIVNNATFESALVTSKTSQLDVETPLTFVQQALKRSRIAPKDTYIDTTFVPPTSNLIYSDQLRAMKPATLALLVFLKANRSLW</sequence>
<proteinExistence type="predicted"/>
<comment type="caution">
    <text evidence="1">The sequence shown here is derived from an EMBL/GenBank/DDBJ whole genome shotgun (WGS) entry which is preliminary data.</text>
</comment>